<dbReference type="AlphaFoldDB" id="A0A9P6UXI9"/>
<comment type="caution">
    <text evidence="7">The sequence shown here is derived from an EMBL/GenBank/DDBJ whole genome shotgun (WGS) entry which is preliminary data.</text>
</comment>
<dbReference type="PIRSF" id="PIRSF036492">
    <property type="entry name" value="ALDH"/>
    <property type="match status" value="1"/>
</dbReference>
<dbReference type="Gene3D" id="3.40.605.10">
    <property type="entry name" value="Aldehyde Dehydrogenase, Chain A, domain 1"/>
    <property type="match status" value="1"/>
</dbReference>
<accession>A0A9P6UXI9</accession>
<proteinExistence type="inferred from homology"/>
<evidence type="ECO:0000256" key="2">
    <source>
        <dbReference type="ARBA" id="ARBA00023002"/>
    </source>
</evidence>
<dbReference type="InterPro" id="IPR016163">
    <property type="entry name" value="Ald_DH_C"/>
</dbReference>
<dbReference type="GO" id="GO:0004029">
    <property type="term" value="F:aldehyde dehydrogenase (NAD+) activity"/>
    <property type="evidence" value="ECO:0007669"/>
    <property type="project" value="TreeGrafter"/>
</dbReference>
<evidence type="ECO:0000256" key="3">
    <source>
        <dbReference type="ARBA" id="ARBA00023027"/>
    </source>
</evidence>
<evidence type="ECO:0000256" key="5">
    <source>
        <dbReference type="PIRSR" id="PIRSR036492-1"/>
    </source>
</evidence>
<sequence>MVYTLVNEAPGMLRQANAGLIVADLHASFRTHRTHSLEFRKEQLRALQRGLKEFDDEFAVAFEADLNRSSYLDVSKATRAIQTTLDKLDEMTADRITSGLNEFDKSFVHLSPLGTVLVIGAWNFPVLLALEPLIGAIAAGNTCVLKPSEVSEHSTAVLTRMLDKFMDPTVVQVVNGGPEETTVLLKERFDHIFYTGNTPVGRIVMAAASKHLTPVTLELGGKCPAFITEHTDIAVAAQRIAYWKSLNAGQVCLTVDYVLCPKNLQEDLIKNVITTWHELFGKDFRNSNSYPRIVSRKQFDRISKLMESAKEQNKIVFGGKSEADNLYVEPTIVTDVTEQDGLMQCELFAPILPIINYETFDDALNIINGQEHPLNVNLFSNNQDQIDRVLKETQSGAVSVNDVSSCGMNDCLPFGGVGQSGMGRYHGKYSIETFSHPRSVMIRDQAHL</sequence>
<dbReference type="OrthoDB" id="440325at2759"/>
<dbReference type="CDD" id="cd07087">
    <property type="entry name" value="ALDH_F3-13-14_CALDH-like"/>
    <property type="match status" value="1"/>
</dbReference>
<organism evidence="7 8">
    <name type="scientific">Dissophora globulifera</name>
    <dbReference type="NCBI Taxonomy" id="979702"/>
    <lineage>
        <taxon>Eukaryota</taxon>
        <taxon>Fungi</taxon>
        <taxon>Fungi incertae sedis</taxon>
        <taxon>Mucoromycota</taxon>
        <taxon>Mortierellomycotina</taxon>
        <taxon>Mortierellomycetes</taxon>
        <taxon>Mortierellales</taxon>
        <taxon>Mortierellaceae</taxon>
        <taxon>Dissophora</taxon>
    </lineage>
</organism>
<dbReference type="FunFam" id="3.40.309.10:FF:000003">
    <property type="entry name" value="Aldehyde dehydrogenase"/>
    <property type="match status" value="1"/>
</dbReference>
<dbReference type="InterPro" id="IPR012394">
    <property type="entry name" value="Aldehyde_DH_NAD(P)"/>
</dbReference>
<dbReference type="Pfam" id="PF00171">
    <property type="entry name" value="Aldedh"/>
    <property type="match status" value="1"/>
</dbReference>
<feature type="active site" evidence="5">
    <location>
        <position position="218"/>
    </location>
</feature>
<name>A0A9P6UXI9_9FUNG</name>
<evidence type="ECO:0000256" key="1">
    <source>
        <dbReference type="ARBA" id="ARBA00009986"/>
    </source>
</evidence>
<dbReference type="PANTHER" id="PTHR43570:SF16">
    <property type="entry name" value="ALDEHYDE DEHYDROGENASE TYPE III, ISOFORM Q"/>
    <property type="match status" value="1"/>
</dbReference>
<reference evidence="7" key="1">
    <citation type="journal article" date="2020" name="Fungal Divers.">
        <title>Resolving the Mortierellaceae phylogeny through synthesis of multi-gene phylogenetics and phylogenomics.</title>
        <authorList>
            <person name="Vandepol N."/>
            <person name="Liber J."/>
            <person name="Desiro A."/>
            <person name="Na H."/>
            <person name="Kennedy M."/>
            <person name="Barry K."/>
            <person name="Grigoriev I.V."/>
            <person name="Miller A.N."/>
            <person name="O'Donnell K."/>
            <person name="Stajich J.E."/>
            <person name="Bonito G."/>
        </authorList>
    </citation>
    <scope>NUCLEOTIDE SEQUENCE</scope>
    <source>
        <strain evidence="7">REB-010B</strain>
    </source>
</reference>
<gene>
    <name evidence="7" type="primary">ALDH3A1_1</name>
    <name evidence="7" type="ORF">BGZ99_002016</name>
</gene>
<dbReference type="GO" id="GO:0006081">
    <property type="term" value="P:aldehyde metabolic process"/>
    <property type="evidence" value="ECO:0007669"/>
    <property type="project" value="InterPro"/>
</dbReference>
<evidence type="ECO:0000259" key="6">
    <source>
        <dbReference type="Pfam" id="PF00171"/>
    </source>
</evidence>
<feature type="domain" description="Aldehyde dehydrogenase" evidence="6">
    <location>
        <begin position="18"/>
        <end position="440"/>
    </location>
</feature>
<evidence type="ECO:0000313" key="7">
    <source>
        <dbReference type="EMBL" id="KAG0324281.1"/>
    </source>
</evidence>
<dbReference type="FunFam" id="3.40.605.10:FF:000004">
    <property type="entry name" value="Aldehyde dehydrogenase"/>
    <property type="match status" value="1"/>
</dbReference>
<dbReference type="Gene3D" id="3.40.309.10">
    <property type="entry name" value="Aldehyde Dehydrogenase, Chain A, domain 2"/>
    <property type="match status" value="1"/>
</dbReference>
<keyword evidence="2 4" id="KW-0560">Oxidoreductase</keyword>
<dbReference type="InterPro" id="IPR016161">
    <property type="entry name" value="Ald_DH/histidinol_DH"/>
</dbReference>
<dbReference type="InterPro" id="IPR015590">
    <property type="entry name" value="Aldehyde_DH_dom"/>
</dbReference>
<evidence type="ECO:0000256" key="4">
    <source>
        <dbReference type="PIRNR" id="PIRNR036492"/>
    </source>
</evidence>
<dbReference type="EMBL" id="JAAAIP010000156">
    <property type="protein sequence ID" value="KAG0324281.1"/>
    <property type="molecule type" value="Genomic_DNA"/>
</dbReference>
<protein>
    <recommendedName>
        <fullName evidence="4">Aldehyde dehydrogenase</fullName>
    </recommendedName>
</protein>
<feature type="active site" evidence="5">
    <location>
        <position position="252"/>
    </location>
</feature>
<keyword evidence="8" id="KW-1185">Reference proteome</keyword>
<dbReference type="Proteomes" id="UP000738325">
    <property type="component" value="Unassembled WGS sequence"/>
</dbReference>
<dbReference type="GO" id="GO:0005737">
    <property type="term" value="C:cytoplasm"/>
    <property type="evidence" value="ECO:0007669"/>
    <property type="project" value="TreeGrafter"/>
</dbReference>
<evidence type="ECO:0000313" key="8">
    <source>
        <dbReference type="Proteomes" id="UP000738325"/>
    </source>
</evidence>
<keyword evidence="3" id="KW-0520">NAD</keyword>
<dbReference type="PANTHER" id="PTHR43570">
    <property type="entry name" value="ALDEHYDE DEHYDROGENASE"/>
    <property type="match status" value="1"/>
</dbReference>
<dbReference type="SUPFAM" id="SSF53720">
    <property type="entry name" value="ALDH-like"/>
    <property type="match status" value="1"/>
</dbReference>
<dbReference type="InterPro" id="IPR016162">
    <property type="entry name" value="Ald_DH_N"/>
</dbReference>
<comment type="similarity">
    <text evidence="1 4">Belongs to the aldehyde dehydrogenase family.</text>
</comment>